<proteinExistence type="predicted"/>
<dbReference type="AlphaFoldDB" id="A0A927GA34"/>
<organism evidence="2 3">
    <name type="scientific">Spirosoma profusum</name>
    <dbReference type="NCBI Taxonomy" id="2771354"/>
    <lineage>
        <taxon>Bacteria</taxon>
        <taxon>Pseudomonadati</taxon>
        <taxon>Bacteroidota</taxon>
        <taxon>Cytophagia</taxon>
        <taxon>Cytophagales</taxon>
        <taxon>Cytophagaceae</taxon>
        <taxon>Spirosoma</taxon>
    </lineage>
</organism>
<feature type="signal peptide" evidence="1">
    <location>
        <begin position="1"/>
        <end position="22"/>
    </location>
</feature>
<feature type="chain" id="PRO_5037756244" evidence="1">
    <location>
        <begin position="23"/>
        <end position="136"/>
    </location>
</feature>
<keyword evidence="3" id="KW-1185">Reference proteome</keyword>
<sequence length="136" mass="15162">MKNLRQLLLIHACALLSNLCLGQQNFTNCSAAFLGNKMVVNEYTPTGKCSVPTTAIGELTVNTVNLSKTESKAVDRIPFSIAIRDKNTKTLVMYAREEFRQIPIERVLSKCRKGDSIVLITANEQYALPHNEILVH</sequence>
<dbReference type="Proteomes" id="UP000598820">
    <property type="component" value="Unassembled WGS sequence"/>
</dbReference>
<accession>A0A927GA34</accession>
<gene>
    <name evidence="2" type="ORF">IC229_31635</name>
</gene>
<dbReference type="EMBL" id="JACWZY010000048">
    <property type="protein sequence ID" value="MBD2705216.1"/>
    <property type="molecule type" value="Genomic_DNA"/>
</dbReference>
<protein>
    <submittedName>
        <fullName evidence="2">Uncharacterized protein</fullName>
    </submittedName>
</protein>
<name>A0A927GA34_9BACT</name>
<comment type="caution">
    <text evidence="2">The sequence shown here is derived from an EMBL/GenBank/DDBJ whole genome shotgun (WGS) entry which is preliminary data.</text>
</comment>
<keyword evidence="1" id="KW-0732">Signal</keyword>
<reference evidence="2" key="1">
    <citation type="submission" date="2020-09" db="EMBL/GenBank/DDBJ databases">
        <authorList>
            <person name="Kim M.K."/>
        </authorList>
    </citation>
    <scope>NUCLEOTIDE SEQUENCE</scope>
    <source>
        <strain evidence="2">BT702</strain>
    </source>
</reference>
<evidence type="ECO:0000313" key="3">
    <source>
        <dbReference type="Proteomes" id="UP000598820"/>
    </source>
</evidence>
<dbReference type="RefSeq" id="WP_190892434.1">
    <property type="nucleotide sequence ID" value="NZ_JACWZY010000048.1"/>
</dbReference>
<evidence type="ECO:0000256" key="1">
    <source>
        <dbReference type="SAM" id="SignalP"/>
    </source>
</evidence>
<evidence type="ECO:0000313" key="2">
    <source>
        <dbReference type="EMBL" id="MBD2705216.1"/>
    </source>
</evidence>